<proteinExistence type="predicted"/>
<feature type="domain" description="NADP-dependent oxidoreductase" evidence="1">
    <location>
        <begin position="17"/>
        <end position="284"/>
    </location>
</feature>
<dbReference type="Pfam" id="PF00248">
    <property type="entry name" value="Aldo_ket_red"/>
    <property type="match status" value="1"/>
</dbReference>
<dbReference type="Gene3D" id="3.20.20.100">
    <property type="entry name" value="NADP-dependent oxidoreductase domain"/>
    <property type="match status" value="1"/>
</dbReference>
<keyword evidence="3" id="KW-1185">Reference proteome</keyword>
<dbReference type="InterPro" id="IPR036812">
    <property type="entry name" value="NAD(P)_OxRdtase_dom_sf"/>
</dbReference>
<dbReference type="Proteomes" id="UP000019141">
    <property type="component" value="Unassembled WGS sequence"/>
</dbReference>
<dbReference type="HOGENOM" id="CLU_023205_3_0_7"/>
<dbReference type="InterPro" id="IPR023210">
    <property type="entry name" value="NADP_OxRdtase_dom"/>
</dbReference>
<protein>
    <recommendedName>
        <fullName evidence="1">NADP-dependent oxidoreductase domain-containing protein</fullName>
    </recommendedName>
</protein>
<sequence>MSTSMPTRPLGRTGHQVGLFSLGGQGIIEQAHVEDQAIAVVHRALELGVNYIDTAPRYTAGARESESNIGKALKGQRDKVFLATKTHDRTRDGSLKLLDESLELLQTDHVDLWQLHNIQHLEEIERIFDTGGALEALLQARDDGRVRFLGITGHFDPAPLLEGLRRFDFDCILMALNAADPHCASFQAKLLPTAVEKQMGIIAMKVPARGRILSSWTPPPEDEQNFWSLAKQPGTITMEEALHYVWTQPVSTAIVGCDHPGHVSENVDSARRFTALSQVGMHALEAKTEPVARQALFFRNWAQSE</sequence>
<dbReference type="AlphaFoldDB" id="W4L433"/>
<accession>W4L433</accession>
<evidence type="ECO:0000313" key="2">
    <source>
        <dbReference type="EMBL" id="ETW92848.1"/>
    </source>
</evidence>
<name>W4L433_ENTF1</name>
<reference evidence="2 3" key="1">
    <citation type="journal article" date="2014" name="Nature">
        <title>An environmental bacterial taxon with a large and distinct metabolic repertoire.</title>
        <authorList>
            <person name="Wilson M.C."/>
            <person name="Mori T."/>
            <person name="Ruckert C."/>
            <person name="Uria A.R."/>
            <person name="Helf M.J."/>
            <person name="Takada K."/>
            <person name="Gernert C."/>
            <person name="Steffens U.A."/>
            <person name="Heycke N."/>
            <person name="Schmitt S."/>
            <person name="Rinke C."/>
            <person name="Helfrich E.J."/>
            <person name="Brachmann A.O."/>
            <person name="Gurgui C."/>
            <person name="Wakimoto T."/>
            <person name="Kracht M."/>
            <person name="Crusemann M."/>
            <person name="Hentschel U."/>
            <person name="Abe I."/>
            <person name="Matsunaga S."/>
            <person name="Kalinowski J."/>
            <person name="Takeyama H."/>
            <person name="Piel J."/>
        </authorList>
    </citation>
    <scope>NUCLEOTIDE SEQUENCE [LARGE SCALE GENOMIC DNA]</scope>
    <source>
        <strain evidence="3">TSY1</strain>
    </source>
</reference>
<dbReference type="SUPFAM" id="SSF51430">
    <property type="entry name" value="NAD(P)-linked oxidoreductase"/>
    <property type="match status" value="1"/>
</dbReference>
<gene>
    <name evidence="2" type="ORF">ETSY1_41815</name>
</gene>
<dbReference type="EMBL" id="AZHW01001358">
    <property type="protein sequence ID" value="ETW92848.1"/>
    <property type="molecule type" value="Genomic_DNA"/>
</dbReference>
<comment type="caution">
    <text evidence="2">The sequence shown here is derived from an EMBL/GenBank/DDBJ whole genome shotgun (WGS) entry which is preliminary data.</text>
</comment>
<dbReference type="InterPro" id="IPR053135">
    <property type="entry name" value="AKR2_Oxidoreductase"/>
</dbReference>
<organism evidence="2 3">
    <name type="scientific">Entotheonella factor</name>
    <dbReference type="NCBI Taxonomy" id="1429438"/>
    <lineage>
        <taxon>Bacteria</taxon>
        <taxon>Pseudomonadati</taxon>
        <taxon>Nitrospinota/Tectimicrobiota group</taxon>
        <taxon>Candidatus Tectimicrobiota</taxon>
        <taxon>Candidatus Entotheonellia</taxon>
        <taxon>Candidatus Entotheonellales</taxon>
        <taxon>Candidatus Entotheonellaceae</taxon>
        <taxon>Candidatus Entotheonella</taxon>
    </lineage>
</organism>
<dbReference type="PANTHER" id="PTHR43312:SF1">
    <property type="entry name" value="NADP-DEPENDENT OXIDOREDUCTASE DOMAIN-CONTAINING PROTEIN"/>
    <property type="match status" value="1"/>
</dbReference>
<evidence type="ECO:0000313" key="3">
    <source>
        <dbReference type="Proteomes" id="UP000019141"/>
    </source>
</evidence>
<dbReference type="PANTHER" id="PTHR43312">
    <property type="entry name" value="D-THREO-ALDOSE 1-DEHYDROGENASE"/>
    <property type="match status" value="1"/>
</dbReference>
<evidence type="ECO:0000259" key="1">
    <source>
        <dbReference type="Pfam" id="PF00248"/>
    </source>
</evidence>
<dbReference type="CDD" id="cd19100">
    <property type="entry name" value="AKR_unchar"/>
    <property type="match status" value="1"/>
</dbReference>